<dbReference type="PANTHER" id="PTHR10907:SF47">
    <property type="entry name" value="REGUCALCIN"/>
    <property type="match status" value="1"/>
</dbReference>
<dbReference type="SUPFAM" id="SSF63829">
    <property type="entry name" value="Calcium-dependent phosphotriesterase"/>
    <property type="match status" value="1"/>
</dbReference>
<dbReference type="EMBL" id="UIGI01000001">
    <property type="protein sequence ID" value="SUW62249.1"/>
    <property type="molecule type" value="Genomic_DNA"/>
</dbReference>
<feature type="binding site" evidence="3">
    <location>
        <position position="106"/>
    </location>
    <ligand>
        <name>substrate</name>
    </ligand>
</feature>
<reference evidence="5 6" key="1">
    <citation type="submission" date="2018-06" db="EMBL/GenBank/DDBJ databases">
        <authorList>
            <consortium name="Pathogen Informatics"/>
            <person name="Doyle S."/>
        </authorList>
    </citation>
    <scope>NUCLEOTIDE SEQUENCE [LARGE SCALE GENOMIC DNA]</scope>
    <source>
        <strain evidence="5 6">NCTC12119</strain>
    </source>
</reference>
<comment type="cofactor">
    <cofactor evidence="3">
        <name>Zn(2+)</name>
        <dbReference type="ChEBI" id="CHEBI:29105"/>
    </cofactor>
    <text evidence="3">Binds 1 divalent metal cation per subunit.</text>
</comment>
<dbReference type="GO" id="GO:0004341">
    <property type="term" value="F:gluconolactonase activity"/>
    <property type="evidence" value="ECO:0007669"/>
    <property type="project" value="TreeGrafter"/>
</dbReference>
<feature type="domain" description="SMP-30/Gluconolactonase/LRE-like region" evidence="4">
    <location>
        <begin position="19"/>
        <end position="259"/>
    </location>
</feature>
<dbReference type="InterPro" id="IPR005511">
    <property type="entry name" value="SMP-30"/>
</dbReference>
<dbReference type="Pfam" id="PF08450">
    <property type="entry name" value="SGL"/>
    <property type="match status" value="1"/>
</dbReference>
<dbReference type="GO" id="GO:0019853">
    <property type="term" value="P:L-ascorbic acid biosynthetic process"/>
    <property type="evidence" value="ECO:0007669"/>
    <property type="project" value="TreeGrafter"/>
</dbReference>
<dbReference type="AlphaFoldDB" id="A0A381C4H7"/>
<proteinExistence type="inferred from homology"/>
<gene>
    <name evidence="5" type="ORF">NCTC12119_00674</name>
</gene>
<dbReference type="PRINTS" id="PR01790">
    <property type="entry name" value="SMP30FAMILY"/>
</dbReference>
<dbReference type="InterPro" id="IPR011042">
    <property type="entry name" value="6-blade_b-propeller_TolB-like"/>
</dbReference>
<feature type="binding site" evidence="3">
    <location>
        <position position="155"/>
    </location>
    <ligand>
        <name>a divalent metal cation</name>
        <dbReference type="ChEBI" id="CHEBI:60240"/>
    </ligand>
</feature>
<feature type="binding site" evidence="3">
    <location>
        <position position="108"/>
    </location>
    <ligand>
        <name>substrate</name>
    </ligand>
</feature>
<feature type="active site" description="Proton donor/acceptor" evidence="2">
    <location>
        <position position="197"/>
    </location>
</feature>
<comment type="similarity">
    <text evidence="1">Belongs to the SMP-30/CGR1 family.</text>
</comment>
<protein>
    <submittedName>
        <fullName evidence="5">Gluconolactonase</fullName>
    </submittedName>
</protein>
<evidence type="ECO:0000256" key="3">
    <source>
        <dbReference type="PIRSR" id="PIRSR605511-2"/>
    </source>
</evidence>
<keyword evidence="3" id="KW-0862">Zinc</keyword>
<dbReference type="Proteomes" id="UP000255528">
    <property type="component" value="Unassembled WGS sequence"/>
</dbReference>
<evidence type="ECO:0000259" key="4">
    <source>
        <dbReference type="Pfam" id="PF08450"/>
    </source>
</evidence>
<organism evidence="5 6">
    <name type="scientific">Buttiauxella agrestis</name>
    <dbReference type="NCBI Taxonomy" id="82977"/>
    <lineage>
        <taxon>Bacteria</taxon>
        <taxon>Pseudomonadati</taxon>
        <taxon>Pseudomonadota</taxon>
        <taxon>Gammaproteobacteria</taxon>
        <taxon>Enterobacterales</taxon>
        <taxon>Enterobacteriaceae</taxon>
        <taxon>Buttiauxella</taxon>
    </lineage>
</organism>
<dbReference type="PANTHER" id="PTHR10907">
    <property type="entry name" value="REGUCALCIN"/>
    <property type="match status" value="1"/>
</dbReference>
<feature type="binding site" evidence="3">
    <location>
        <position position="21"/>
    </location>
    <ligand>
        <name>a divalent metal cation</name>
        <dbReference type="ChEBI" id="CHEBI:60240"/>
    </ligand>
</feature>
<dbReference type="RefSeq" id="WP_115627279.1">
    <property type="nucleotide sequence ID" value="NZ_UIGI01000001.1"/>
</dbReference>
<accession>A0A381C4H7</accession>
<dbReference type="Gene3D" id="2.120.10.30">
    <property type="entry name" value="TolB, C-terminal domain"/>
    <property type="match status" value="1"/>
</dbReference>
<evidence type="ECO:0000313" key="6">
    <source>
        <dbReference type="Proteomes" id="UP000255528"/>
    </source>
</evidence>
<evidence type="ECO:0000313" key="5">
    <source>
        <dbReference type="EMBL" id="SUW62249.1"/>
    </source>
</evidence>
<name>A0A381C4H7_9ENTR</name>
<dbReference type="GO" id="GO:0005509">
    <property type="term" value="F:calcium ion binding"/>
    <property type="evidence" value="ECO:0007669"/>
    <property type="project" value="TreeGrafter"/>
</dbReference>
<evidence type="ECO:0000256" key="2">
    <source>
        <dbReference type="PIRSR" id="PIRSR605511-1"/>
    </source>
</evidence>
<feature type="binding site" evidence="3">
    <location>
        <position position="197"/>
    </location>
    <ligand>
        <name>a divalent metal cation</name>
        <dbReference type="ChEBI" id="CHEBI:60240"/>
    </ligand>
</feature>
<evidence type="ECO:0000256" key="1">
    <source>
        <dbReference type="ARBA" id="ARBA00008853"/>
    </source>
</evidence>
<keyword evidence="3" id="KW-0479">Metal-binding</keyword>
<dbReference type="InterPro" id="IPR013658">
    <property type="entry name" value="SGL"/>
</dbReference>
<sequence length="289" mass="32279">MAAFISGSLQIIGDYRAQLGETPVWCMRSHSLLWVDILQQRLLRYWPDEDGRIEIHDMPCFTSAVLLTEQVECFLVVCQQGIALYNYAHQQLEFICAYPAAAQGTRPNEAAIAPDGALWFSTMDTQAERATGSWYRLSGKSGSVQFLLGNQRVPNTLQWVEDDIWFADSLLHTFYRATLQDEGLQILEKYPVCGIPDGSALTTQRQLINASWGESSLKRYQINGAELQEIDRFDLPVSQPSSCAFGGPELSDLYMTSARDGLAQPTAFDGGLLKMSTTLTGSQSHRFLF</sequence>